<comment type="similarity">
    <text evidence="1">Belongs to the bacterial solute-binding protein 8 family.</text>
</comment>
<evidence type="ECO:0000256" key="1">
    <source>
        <dbReference type="ARBA" id="ARBA00008814"/>
    </source>
</evidence>
<dbReference type="Gene3D" id="3.40.50.1980">
    <property type="entry name" value="Nitrogenase molybdenum iron protein domain"/>
    <property type="match status" value="2"/>
</dbReference>
<dbReference type="PANTHER" id="PTHR30535">
    <property type="entry name" value="VITAMIN B12-BINDING PROTEIN"/>
    <property type="match status" value="1"/>
</dbReference>
<feature type="domain" description="Fe/B12 periplasmic-binding" evidence="2">
    <location>
        <begin position="74"/>
        <end position="334"/>
    </location>
</feature>
<dbReference type="PROSITE" id="PS50983">
    <property type="entry name" value="FE_B12_PBP"/>
    <property type="match status" value="1"/>
</dbReference>
<sequence length="339" mass="37008">MYIRPFPFVVYMEGEQVVKGKLTYLLCMLSIMSVILAGCASSVQEKSAAKSPDHYLQITDDAGRNVVLGQKPQRIVVLSTSFLDVLYGVGGKAVGRPSSKTPQTFPAQQDIPEVGFIYNVNVEQVLTLQPDLIIGFQGIHDKLIPTFESSKVPMLILKMKTYDDILEKVKLFGDIAGTQGQAEKLLADMQANINEVTAKLPNQSKKVIILHATAKNVTVELENSIAGNVASILKLKNIAAGSTPIDGDNEATPYSLEKLVEGDADAILVVTMGNMAEIEKRMKADLESNPAWGGLRAVKTGQVYFLPAELFQLNPGIRFHESVAYMAKVMYPEVYGNVK</sequence>
<dbReference type="PANTHER" id="PTHR30535:SF34">
    <property type="entry name" value="MOLYBDATE-BINDING PROTEIN MOLA"/>
    <property type="match status" value="1"/>
</dbReference>
<name>A0A1I4N593_9FIRM</name>
<dbReference type="AlphaFoldDB" id="A0A1I4N593"/>
<dbReference type="EMBL" id="FOTS01000041">
    <property type="protein sequence ID" value="SFM10754.1"/>
    <property type="molecule type" value="Genomic_DNA"/>
</dbReference>
<dbReference type="SUPFAM" id="SSF53807">
    <property type="entry name" value="Helical backbone' metal receptor"/>
    <property type="match status" value="1"/>
</dbReference>
<evidence type="ECO:0000259" key="2">
    <source>
        <dbReference type="PROSITE" id="PS50983"/>
    </source>
</evidence>
<dbReference type="STRING" id="1123291.SAMN04490355_104128"/>
<protein>
    <submittedName>
        <fullName evidence="3">Iron complex transport system substrate-binding protein</fullName>
    </submittedName>
</protein>
<dbReference type="GO" id="GO:0071281">
    <property type="term" value="P:cellular response to iron ion"/>
    <property type="evidence" value="ECO:0007669"/>
    <property type="project" value="TreeGrafter"/>
</dbReference>
<keyword evidence="4" id="KW-1185">Reference proteome</keyword>
<proteinExistence type="inferred from homology"/>
<dbReference type="InterPro" id="IPR050902">
    <property type="entry name" value="ABC_Transporter_SBP"/>
</dbReference>
<dbReference type="Proteomes" id="UP000199520">
    <property type="component" value="Unassembled WGS sequence"/>
</dbReference>
<evidence type="ECO:0000313" key="3">
    <source>
        <dbReference type="EMBL" id="SFM10754.1"/>
    </source>
</evidence>
<accession>A0A1I4N593</accession>
<dbReference type="Pfam" id="PF01497">
    <property type="entry name" value="Peripla_BP_2"/>
    <property type="match status" value="1"/>
</dbReference>
<evidence type="ECO:0000313" key="4">
    <source>
        <dbReference type="Proteomes" id="UP000199520"/>
    </source>
</evidence>
<gene>
    <name evidence="3" type="ORF">SAMN04490355_104128</name>
</gene>
<organism evidence="3 4">
    <name type="scientific">Pelosinus propionicus DSM 13327</name>
    <dbReference type="NCBI Taxonomy" id="1123291"/>
    <lineage>
        <taxon>Bacteria</taxon>
        <taxon>Bacillati</taxon>
        <taxon>Bacillota</taxon>
        <taxon>Negativicutes</taxon>
        <taxon>Selenomonadales</taxon>
        <taxon>Sporomusaceae</taxon>
        <taxon>Pelosinus</taxon>
    </lineage>
</organism>
<reference evidence="4" key="1">
    <citation type="submission" date="2016-10" db="EMBL/GenBank/DDBJ databases">
        <authorList>
            <person name="Varghese N."/>
            <person name="Submissions S."/>
        </authorList>
    </citation>
    <scope>NUCLEOTIDE SEQUENCE [LARGE SCALE GENOMIC DNA]</scope>
    <source>
        <strain evidence="4">DSM 13327</strain>
    </source>
</reference>
<dbReference type="InterPro" id="IPR002491">
    <property type="entry name" value="ABC_transptr_periplasmic_BD"/>
</dbReference>